<dbReference type="Pfam" id="PF07589">
    <property type="entry name" value="PEP-CTERM"/>
    <property type="match status" value="1"/>
</dbReference>
<comment type="caution">
    <text evidence="3">The sequence shown here is derived from an EMBL/GenBank/DDBJ whole genome shotgun (WGS) entry which is preliminary data.</text>
</comment>
<accession>A0A3D4V6W3</accession>
<evidence type="ECO:0000259" key="2">
    <source>
        <dbReference type="Pfam" id="PF07589"/>
    </source>
</evidence>
<reference evidence="3 4" key="1">
    <citation type="journal article" date="2018" name="Nat. Biotechnol.">
        <title>A standardized bacterial taxonomy based on genome phylogeny substantially revises the tree of life.</title>
        <authorList>
            <person name="Parks D.H."/>
            <person name="Chuvochina M."/>
            <person name="Waite D.W."/>
            <person name="Rinke C."/>
            <person name="Skarshewski A."/>
            <person name="Chaumeil P.A."/>
            <person name="Hugenholtz P."/>
        </authorList>
    </citation>
    <scope>NUCLEOTIDE SEQUENCE [LARGE SCALE GENOMIC DNA]</scope>
    <source>
        <strain evidence="3">UBA8844</strain>
    </source>
</reference>
<dbReference type="Proteomes" id="UP000264071">
    <property type="component" value="Unassembled WGS sequence"/>
</dbReference>
<protein>
    <submittedName>
        <fullName evidence="3">PEP-CTERM sorting domain-containing protein</fullName>
    </submittedName>
</protein>
<organism evidence="3 4">
    <name type="scientific">Gemmatimonas aurantiaca</name>
    <dbReference type="NCBI Taxonomy" id="173480"/>
    <lineage>
        <taxon>Bacteria</taxon>
        <taxon>Pseudomonadati</taxon>
        <taxon>Gemmatimonadota</taxon>
        <taxon>Gemmatimonadia</taxon>
        <taxon>Gemmatimonadales</taxon>
        <taxon>Gemmatimonadaceae</taxon>
        <taxon>Gemmatimonas</taxon>
    </lineage>
</organism>
<proteinExistence type="predicted"/>
<name>A0A3D4V6W3_9BACT</name>
<feature type="signal peptide" evidence="1">
    <location>
        <begin position="1"/>
        <end position="24"/>
    </location>
</feature>
<evidence type="ECO:0000313" key="3">
    <source>
        <dbReference type="EMBL" id="HCT56554.1"/>
    </source>
</evidence>
<sequence>MRLVHFLRDSAVVVALTASLATTASGQVLHDNGPAVIGGLSVLRPGAAIFGVGMQTDVPNAVADDFTVAVAGGWNVTGFSFFGYQTGGVNGAFTFTGLSWSIVAGDVNTGSVVQSGSVVPTNGGLVGYRVSGTDQGSTTRAIFQIDADVPDFVLGMGQYWLQWSMTGTGISGPWQTSTADGVEGNAHQSLDGTDFALRLDDLDGLSMEYPFIIRGTAASTVVPEPSTWSMMIVGGLAMVAFSRRRRRID</sequence>
<feature type="domain" description="Ice-binding protein C-terminal" evidence="2">
    <location>
        <begin position="222"/>
        <end position="246"/>
    </location>
</feature>
<dbReference type="EMBL" id="DPIY01000005">
    <property type="protein sequence ID" value="HCT56554.1"/>
    <property type="molecule type" value="Genomic_DNA"/>
</dbReference>
<dbReference type="NCBIfam" id="TIGR02595">
    <property type="entry name" value="PEP_CTERM"/>
    <property type="match status" value="1"/>
</dbReference>
<feature type="chain" id="PRO_5017703234" evidence="1">
    <location>
        <begin position="25"/>
        <end position="249"/>
    </location>
</feature>
<evidence type="ECO:0000256" key="1">
    <source>
        <dbReference type="SAM" id="SignalP"/>
    </source>
</evidence>
<keyword evidence="1" id="KW-0732">Signal</keyword>
<evidence type="ECO:0000313" key="4">
    <source>
        <dbReference type="Proteomes" id="UP000264071"/>
    </source>
</evidence>
<gene>
    <name evidence="3" type="ORF">DGD08_04995</name>
</gene>
<dbReference type="AlphaFoldDB" id="A0A3D4V6W3"/>
<dbReference type="InterPro" id="IPR013424">
    <property type="entry name" value="Ice-binding_C"/>
</dbReference>